<organism evidence="1 2">
    <name type="scientific">Roseofilum casamattae BLCC-M143</name>
    <dbReference type="NCBI Taxonomy" id="3022442"/>
    <lineage>
        <taxon>Bacteria</taxon>
        <taxon>Bacillati</taxon>
        <taxon>Cyanobacteriota</taxon>
        <taxon>Cyanophyceae</taxon>
        <taxon>Desertifilales</taxon>
        <taxon>Desertifilaceae</taxon>
        <taxon>Roseofilum</taxon>
        <taxon>Roseofilum casamattae</taxon>
    </lineage>
</organism>
<dbReference type="EMBL" id="JAQOSQ010000011">
    <property type="protein sequence ID" value="MDJ1184008.1"/>
    <property type="molecule type" value="Genomic_DNA"/>
</dbReference>
<evidence type="ECO:0000313" key="2">
    <source>
        <dbReference type="Proteomes" id="UP001232992"/>
    </source>
</evidence>
<gene>
    <name evidence="1" type="ORF">PMH09_12505</name>
</gene>
<comment type="caution">
    <text evidence="1">The sequence shown here is derived from an EMBL/GenBank/DDBJ whole genome shotgun (WGS) entry which is preliminary data.</text>
</comment>
<protein>
    <submittedName>
        <fullName evidence="1">Uncharacterized protein</fullName>
    </submittedName>
</protein>
<accession>A0ABT7BXT3</accession>
<evidence type="ECO:0000313" key="1">
    <source>
        <dbReference type="EMBL" id="MDJ1184008.1"/>
    </source>
</evidence>
<sequence length="220" mass="24800">MMITHHWNANSYDRVSILTASKSSTILAGKLQQTIEKISPEIEVTIQSSDKAELSARTWFCPLILDLPPSLPFAGQTTYQRCRDGKALRQTVAEWGYAVGDGRYWLPIVLTAKGPLYAEAIARDASHFYQPWHLNDATRQTLYRLGYRLLQAIAAIPGVYLLQFDEGEPLCFDRIIPFPDEPALASIGVQDPDLLMSYWYCQIGTPIRDLQIQQQPLSNA</sequence>
<name>A0ABT7BXT3_9CYAN</name>
<dbReference type="Proteomes" id="UP001232992">
    <property type="component" value="Unassembled WGS sequence"/>
</dbReference>
<keyword evidence="2" id="KW-1185">Reference proteome</keyword>
<proteinExistence type="predicted"/>
<dbReference type="RefSeq" id="WP_283758659.1">
    <property type="nucleotide sequence ID" value="NZ_JAQOSQ010000011.1"/>
</dbReference>
<reference evidence="1 2" key="1">
    <citation type="submission" date="2023-01" db="EMBL/GenBank/DDBJ databases">
        <title>Novel diversity within Roseofilum (Cyanobacteria; Desertifilaceae) from marine benthic mats with descriptions of four novel species.</title>
        <authorList>
            <person name="Wang Y."/>
            <person name="Berthold D.E."/>
            <person name="Hu J."/>
            <person name="Lefler F.W."/>
            <person name="Laughinghouse H.D. IV."/>
        </authorList>
    </citation>
    <scope>NUCLEOTIDE SEQUENCE [LARGE SCALE GENOMIC DNA]</scope>
    <source>
        <strain evidence="1 2">BLCC-M143</strain>
    </source>
</reference>